<keyword evidence="6 8" id="KW-0131">Cell cycle</keyword>
<feature type="domain" description="Mur ligase central" evidence="11">
    <location>
        <begin position="110"/>
        <end position="305"/>
    </location>
</feature>
<dbReference type="Gene3D" id="3.90.190.20">
    <property type="entry name" value="Mur ligase, C-terminal domain"/>
    <property type="match status" value="1"/>
</dbReference>
<evidence type="ECO:0000256" key="2">
    <source>
        <dbReference type="ARBA" id="ARBA00005898"/>
    </source>
</evidence>
<evidence type="ECO:0000256" key="3">
    <source>
        <dbReference type="ARBA" id="ARBA00022618"/>
    </source>
</evidence>
<evidence type="ECO:0000259" key="11">
    <source>
        <dbReference type="Pfam" id="PF08245"/>
    </source>
</evidence>
<evidence type="ECO:0000313" key="13">
    <source>
        <dbReference type="Proteomes" id="UP000198647"/>
    </source>
</evidence>
<evidence type="ECO:0000256" key="1">
    <source>
        <dbReference type="ARBA" id="ARBA00004752"/>
    </source>
</evidence>
<comment type="subcellular location">
    <subcellularLocation>
        <location evidence="8">Cytoplasm</location>
    </subcellularLocation>
</comment>
<evidence type="ECO:0000256" key="4">
    <source>
        <dbReference type="ARBA" id="ARBA00022960"/>
    </source>
</evidence>
<proteinExistence type="inferred from homology"/>
<dbReference type="NCBIfam" id="NF001126">
    <property type="entry name" value="PRK00139.1-4"/>
    <property type="match status" value="1"/>
</dbReference>
<reference evidence="12 13" key="1">
    <citation type="submission" date="2016-10" db="EMBL/GenBank/DDBJ databases">
        <authorList>
            <person name="Varghese N."/>
            <person name="Submissions S."/>
        </authorList>
    </citation>
    <scope>NUCLEOTIDE SEQUENCE [LARGE SCALE GENOMIC DNA]</scope>
    <source>
        <strain evidence="12 13">DSM 20748</strain>
    </source>
</reference>
<dbReference type="Gene3D" id="3.40.1390.10">
    <property type="entry name" value="MurE/MurF, N-terminal domain"/>
    <property type="match status" value="1"/>
</dbReference>
<name>A0A1H3HAF9_9BACI</name>
<dbReference type="InterPro" id="IPR035911">
    <property type="entry name" value="MurE/MurF_N"/>
</dbReference>
<keyword evidence="7 8" id="KW-0961">Cell wall biogenesis/degradation</keyword>
<evidence type="ECO:0000256" key="6">
    <source>
        <dbReference type="ARBA" id="ARBA00023306"/>
    </source>
</evidence>
<dbReference type="InterPro" id="IPR013221">
    <property type="entry name" value="Mur_ligase_cen"/>
</dbReference>
<dbReference type="InterPro" id="IPR004101">
    <property type="entry name" value="Mur_ligase_C"/>
</dbReference>
<organism evidence="12 13">
    <name type="scientific">Salimicrobium album</name>
    <dbReference type="NCBI Taxonomy" id="50717"/>
    <lineage>
        <taxon>Bacteria</taxon>
        <taxon>Bacillati</taxon>
        <taxon>Bacillota</taxon>
        <taxon>Bacilli</taxon>
        <taxon>Bacillales</taxon>
        <taxon>Bacillaceae</taxon>
        <taxon>Salimicrobium</taxon>
    </lineage>
</organism>
<sequence length="487" mass="54167">MKLDRINHILKEEAVALLDGLPNVTIKGITYNSQEVKAGYLFFAIEGYQRDGHEYIQDAVGKGAVAVIGEQEDVEVSVPYIQVADGRRALSIISDYYYGFPAADKTVIGVTGTNGKTTTGHLLKSMFEEGGVSCALFGSTGNIVNKEKHPAGNTTPTLLEINRLLAVSDDEVVIVEVSSHALTQHRVEGLVFDYALFTNLSHDHLDYHGSMDNYFAAKKKLFRMLKKNGKGVINTQNEWGEKLAGELRKENTSIVSVGAGEDSDVSISEYDGEAGELHLRHNGKGIFLEPSVAGIHNMYNIAMAYSTVKLMGIEEETVARAVAGFKGVEGRFSVHYLSGDRTVAVDYAHTPDALYHSLETVRSQCSGKFIHLFGFRGDRDEEKREEMITVSARMSDQYILTLDDLNSISKEEMEQTLYELQRRYGRENGEVIPDRTLAIEEALIRSGEKDWVVITGKGEESYQQEYHYPASTDAETVFYLEKSITRR</sequence>
<evidence type="ECO:0000259" key="10">
    <source>
        <dbReference type="Pfam" id="PF02875"/>
    </source>
</evidence>
<evidence type="ECO:0000256" key="7">
    <source>
        <dbReference type="ARBA" id="ARBA00023316"/>
    </source>
</evidence>
<dbReference type="InterPro" id="IPR036565">
    <property type="entry name" value="Mur-like_cat_sf"/>
</dbReference>
<comment type="similarity">
    <text evidence="2">Belongs to the MurCDEF family. MurE subfamily.</text>
</comment>
<dbReference type="GO" id="GO:0016874">
    <property type="term" value="F:ligase activity"/>
    <property type="evidence" value="ECO:0007669"/>
    <property type="project" value="UniProtKB-KW"/>
</dbReference>
<keyword evidence="13" id="KW-1185">Reference proteome</keyword>
<accession>A0A1H3HAF9</accession>
<comment type="pathway">
    <text evidence="1 8">Cell wall biogenesis; peptidoglycan biosynthesis.</text>
</comment>
<dbReference type="Pfam" id="PF01225">
    <property type="entry name" value="Mur_ligase"/>
    <property type="match status" value="1"/>
</dbReference>
<dbReference type="Proteomes" id="UP000198647">
    <property type="component" value="Unassembled WGS sequence"/>
</dbReference>
<evidence type="ECO:0000256" key="5">
    <source>
        <dbReference type="ARBA" id="ARBA00022984"/>
    </source>
</evidence>
<dbReference type="NCBIfam" id="TIGR01085">
    <property type="entry name" value="murE"/>
    <property type="match status" value="1"/>
</dbReference>
<evidence type="ECO:0000259" key="9">
    <source>
        <dbReference type="Pfam" id="PF01225"/>
    </source>
</evidence>
<dbReference type="InterPro" id="IPR036615">
    <property type="entry name" value="Mur_ligase_C_dom_sf"/>
</dbReference>
<keyword evidence="3 8" id="KW-0132">Cell division</keyword>
<evidence type="ECO:0000256" key="8">
    <source>
        <dbReference type="RuleBase" id="RU004135"/>
    </source>
</evidence>
<dbReference type="Pfam" id="PF08245">
    <property type="entry name" value="Mur_ligase_M"/>
    <property type="match status" value="1"/>
</dbReference>
<protein>
    <submittedName>
        <fullName evidence="12">UDP-N-acetylmuramoylalanyl-D-glutamate--2,6-diaminopimelate ligase</fullName>
    </submittedName>
</protein>
<dbReference type="PANTHER" id="PTHR23135:SF4">
    <property type="entry name" value="UDP-N-ACETYLMURAMOYL-L-ALANYL-D-GLUTAMATE--2,6-DIAMINOPIMELATE LIGASE MURE HOMOLOG, CHLOROPLASTIC"/>
    <property type="match status" value="1"/>
</dbReference>
<dbReference type="RefSeq" id="WP_093107632.1">
    <property type="nucleotide sequence ID" value="NZ_FNOS01000005.1"/>
</dbReference>
<dbReference type="InterPro" id="IPR000713">
    <property type="entry name" value="Mur_ligase_N"/>
</dbReference>
<keyword evidence="12" id="KW-0436">Ligase</keyword>
<comment type="caution">
    <text evidence="12">The sequence shown here is derived from an EMBL/GenBank/DDBJ whole genome shotgun (WGS) entry which is preliminary data.</text>
</comment>
<dbReference type="SUPFAM" id="SSF63418">
    <property type="entry name" value="MurE/MurF N-terminal domain"/>
    <property type="match status" value="1"/>
</dbReference>
<evidence type="ECO:0000313" key="12">
    <source>
        <dbReference type="EMBL" id="SDY11609.1"/>
    </source>
</evidence>
<dbReference type="InterPro" id="IPR005761">
    <property type="entry name" value="UDP-N-AcMur-Glu-dNH2Pim_ligase"/>
</dbReference>
<dbReference type="SUPFAM" id="SSF53244">
    <property type="entry name" value="MurD-like peptide ligases, peptide-binding domain"/>
    <property type="match status" value="1"/>
</dbReference>
<dbReference type="PANTHER" id="PTHR23135">
    <property type="entry name" value="MUR LIGASE FAMILY MEMBER"/>
    <property type="match status" value="1"/>
</dbReference>
<feature type="domain" description="Mur ligase C-terminal" evidence="10">
    <location>
        <begin position="330"/>
        <end position="458"/>
    </location>
</feature>
<keyword evidence="4 8" id="KW-0133">Cell shape</keyword>
<dbReference type="SUPFAM" id="SSF53623">
    <property type="entry name" value="MurD-like peptide ligases, catalytic domain"/>
    <property type="match status" value="1"/>
</dbReference>
<dbReference type="Gene3D" id="3.40.1190.10">
    <property type="entry name" value="Mur-like, catalytic domain"/>
    <property type="match status" value="1"/>
</dbReference>
<keyword evidence="5 8" id="KW-0573">Peptidoglycan synthesis</keyword>
<feature type="domain" description="Mur ligase N-terminal catalytic" evidence="9">
    <location>
        <begin position="25"/>
        <end position="98"/>
    </location>
</feature>
<dbReference type="Pfam" id="PF02875">
    <property type="entry name" value="Mur_ligase_C"/>
    <property type="match status" value="1"/>
</dbReference>
<dbReference type="EMBL" id="FNOS01000005">
    <property type="protein sequence ID" value="SDY11609.1"/>
    <property type="molecule type" value="Genomic_DNA"/>
</dbReference>
<gene>
    <name evidence="12" type="ORF">SAMN04488081_2100</name>
</gene>